<feature type="domain" description="F5/8 type C" evidence="6">
    <location>
        <begin position="540"/>
        <end position="687"/>
    </location>
</feature>
<name>A0A1M5ILD2_9BACT</name>
<dbReference type="Proteomes" id="UP000184480">
    <property type="component" value="Unassembled WGS sequence"/>
</dbReference>
<evidence type="ECO:0000256" key="3">
    <source>
        <dbReference type="ARBA" id="ARBA00022729"/>
    </source>
</evidence>
<dbReference type="Gene3D" id="2.60.120.260">
    <property type="entry name" value="Galactose-binding domain-like"/>
    <property type="match status" value="2"/>
</dbReference>
<evidence type="ECO:0000256" key="4">
    <source>
        <dbReference type="ARBA" id="ARBA00022801"/>
    </source>
</evidence>
<dbReference type="EC" id="3.2.1.51" evidence="2"/>
<keyword evidence="3" id="KW-0732">Signal</keyword>
<keyword evidence="8" id="KW-1185">Reference proteome</keyword>
<dbReference type="SUPFAM" id="SSF49785">
    <property type="entry name" value="Galactose-binding domain-like"/>
    <property type="match status" value="2"/>
</dbReference>
<dbReference type="EMBL" id="FQUC01000020">
    <property type="protein sequence ID" value="SHG29097.1"/>
    <property type="molecule type" value="Genomic_DNA"/>
</dbReference>
<dbReference type="STRING" id="1346286.SAMN05444362_12030"/>
<dbReference type="SUPFAM" id="SSF51445">
    <property type="entry name" value="(Trans)glycosidases"/>
    <property type="match status" value="1"/>
</dbReference>
<dbReference type="InterPro" id="IPR000421">
    <property type="entry name" value="FA58C"/>
</dbReference>
<reference evidence="8" key="1">
    <citation type="submission" date="2016-11" db="EMBL/GenBank/DDBJ databases">
        <authorList>
            <person name="Varghese N."/>
            <person name="Submissions S."/>
        </authorList>
    </citation>
    <scope>NUCLEOTIDE SEQUENCE [LARGE SCALE GENOMIC DNA]</scope>
    <source>
        <strain evidence="8">DSM 27370</strain>
    </source>
</reference>
<dbReference type="Pfam" id="PF13287">
    <property type="entry name" value="Fn3_assoc"/>
    <property type="match status" value="1"/>
</dbReference>
<dbReference type="GO" id="GO:0006004">
    <property type="term" value="P:fucose metabolic process"/>
    <property type="evidence" value="ECO:0007669"/>
    <property type="project" value="TreeGrafter"/>
</dbReference>
<dbReference type="OrthoDB" id="1389336at2"/>
<evidence type="ECO:0000256" key="2">
    <source>
        <dbReference type="ARBA" id="ARBA00012662"/>
    </source>
</evidence>
<dbReference type="GO" id="GO:0016139">
    <property type="term" value="P:glycoside catabolic process"/>
    <property type="evidence" value="ECO:0007669"/>
    <property type="project" value="TreeGrafter"/>
</dbReference>
<keyword evidence="4" id="KW-0378">Hydrolase</keyword>
<dbReference type="Pfam" id="PF01120">
    <property type="entry name" value="Alpha_L_fucos"/>
    <property type="match status" value="1"/>
</dbReference>
<dbReference type="Gene3D" id="3.20.20.80">
    <property type="entry name" value="Glycosidases"/>
    <property type="match status" value="1"/>
</dbReference>
<dbReference type="PANTHER" id="PTHR10030:SF37">
    <property type="entry name" value="ALPHA-L-FUCOSIDASE-RELATED"/>
    <property type="match status" value="1"/>
</dbReference>
<evidence type="ECO:0000256" key="1">
    <source>
        <dbReference type="ARBA" id="ARBA00007951"/>
    </source>
</evidence>
<protein>
    <recommendedName>
        <fullName evidence="2">alpha-L-fucosidase</fullName>
        <ecNumber evidence="2">3.2.1.51</ecNumber>
    </recommendedName>
</protein>
<gene>
    <name evidence="7" type="ORF">SAMN05444362_12030</name>
</gene>
<keyword evidence="5" id="KW-0326">Glycosidase</keyword>
<dbReference type="InterPro" id="IPR017853">
    <property type="entry name" value="GH"/>
</dbReference>
<evidence type="ECO:0000313" key="7">
    <source>
        <dbReference type="EMBL" id="SHG29097.1"/>
    </source>
</evidence>
<accession>A0A1M5ILD2</accession>
<dbReference type="InterPro" id="IPR057739">
    <property type="entry name" value="Glyco_hydro_29_N"/>
</dbReference>
<dbReference type="AlphaFoldDB" id="A0A1M5ILD2"/>
<evidence type="ECO:0000313" key="8">
    <source>
        <dbReference type="Proteomes" id="UP000184480"/>
    </source>
</evidence>
<evidence type="ECO:0000259" key="6">
    <source>
        <dbReference type="PROSITE" id="PS50022"/>
    </source>
</evidence>
<dbReference type="PANTHER" id="PTHR10030">
    <property type="entry name" value="ALPHA-L-FUCOSIDASE"/>
    <property type="match status" value="1"/>
</dbReference>
<dbReference type="GO" id="GO:0004560">
    <property type="term" value="F:alpha-L-fucosidase activity"/>
    <property type="evidence" value="ECO:0007669"/>
    <property type="project" value="InterPro"/>
</dbReference>
<dbReference type="InterPro" id="IPR008979">
    <property type="entry name" value="Galactose-bd-like_sf"/>
</dbReference>
<dbReference type="GO" id="GO:0005764">
    <property type="term" value="C:lysosome"/>
    <property type="evidence" value="ECO:0007669"/>
    <property type="project" value="TreeGrafter"/>
</dbReference>
<dbReference type="InterPro" id="IPR000933">
    <property type="entry name" value="Glyco_hydro_29"/>
</dbReference>
<dbReference type="InterPro" id="IPR026876">
    <property type="entry name" value="Fn3_assoc_repeat"/>
</dbReference>
<dbReference type="Pfam" id="PF00754">
    <property type="entry name" value="F5_F8_type_C"/>
    <property type="match status" value="2"/>
</dbReference>
<evidence type="ECO:0000256" key="5">
    <source>
        <dbReference type="ARBA" id="ARBA00023295"/>
    </source>
</evidence>
<comment type="similarity">
    <text evidence="1">Belongs to the glycosyl hydrolase 29 family.</text>
</comment>
<dbReference type="PROSITE" id="PS51257">
    <property type="entry name" value="PROKAR_LIPOPROTEIN"/>
    <property type="match status" value="1"/>
</dbReference>
<dbReference type="PROSITE" id="PS50022">
    <property type="entry name" value="FA58C_3"/>
    <property type="match status" value="2"/>
</dbReference>
<sequence length="690" mass="77648">MKYLSILRTLILSLFIAGGMLGCGNISDVPPRPYGPVPTVEQLAWQKMEYYMLIHFGPNTFTDQEWGTGKENPSVFNPVSIDCRQWAATAKAAGMKGIIITAKHHDGFCLWPSNFSKHTVRESLWKNGKGDVLRELAEACREYDLKFGIYLSAWDRNHPAYGTAEYNQVFAGTLTEVLSNYGTVFEQWINGANGEGPKGKLQLYDWNLFLKVVNRNQPAAIITSDIGPGARWVGNVDGIAGDTNWSKLNTSGFGWGDADAPPADTLSRGNINGEVWIPSEANVSIRPGWFYSPSTDDKLKSLNQLMNIYYTSIGRNSNLLLNVPPDRTGRISRNDSIRLMEFRKSLDQLFEEDLIQGAKITASQVRGNSERFSELNLLDANYDSYWATDDTITAATIDITFRREKTFNRILLQEYIPLGQRVSRFDVEYMDEDEWKPLVSGTTIGYKRMLRFHMISTKQLRVHIRESLASPVLNKLALFAAKESISDPRISRDKYGNVSIECETPDPLIYYTTNGSKPNEKSQIYKESFPLPKGGRVRAIAMVEKGTGKSKVISEKYDIAPSLWTVVSPSSEEMSKIIDGDNTTYADIYKNHTVSVDLGEELSLRGFSYTPSGEESAGNIFRYNLYTSLDGRTWTKVIDNASFPNMRTKPARQNVMFARMVKARYIKIMNLEAVKRGPKYTIAELGVITK</sequence>
<organism evidence="7 8">
    <name type="scientific">Dysgonomonas macrotermitis</name>
    <dbReference type="NCBI Taxonomy" id="1346286"/>
    <lineage>
        <taxon>Bacteria</taxon>
        <taxon>Pseudomonadati</taxon>
        <taxon>Bacteroidota</taxon>
        <taxon>Bacteroidia</taxon>
        <taxon>Bacteroidales</taxon>
        <taxon>Dysgonomonadaceae</taxon>
        <taxon>Dysgonomonas</taxon>
    </lineage>
</organism>
<dbReference type="SMART" id="SM00812">
    <property type="entry name" value="Alpha_L_fucos"/>
    <property type="match status" value="1"/>
</dbReference>
<dbReference type="RefSeq" id="WP_062184471.1">
    <property type="nucleotide sequence ID" value="NZ_BBXL01000027.1"/>
</dbReference>
<feature type="domain" description="F5/8 type C" evidence="6">
    <location>
        <begin position="343"/>
        <end position="481"/>
    </location>
</feature>
<proteinExistence type="inferred from homology"/>